<dbReference type="Proteomes" id="UP000283895">
    <property type="component" value="Unassembled WGS sequence"/>
</dbReference>
<evidence type="ECO:0000313" key="1">
    <source>
        <dbReference type="EMBL" id="ROW03682.1"/>
    </source>
</evidence>
<comment type="caution">
    <text evidence="1">The sequence shown here is derived from an EMBL/GenBank/DDBJ whole genome shotgun (WGS) entry which is preliminary data.</text>
</comment>
<accession>A0A423WJW5</accession>
<dbReference type="Gene3D" id="1.25.40.10">
    <property type="entry name" value="Tetratricopeptide repeat domain"/>
    <property type="match status" value="1"/>
</dbReference>
<gene>
    <name evidence="1" type="ORF">VMCG_05348</name>
</gene>
<evidence type="ECO:0008006" key="3">
    <source>
        <dbReference type="Google" id="ProtNLM"/>
    </source>
</evidence>
<evidence type="ECO:0000313" key="2">
    <source>
        <dbReference type="Proteomes" id="UP000283895"/>
    </source>
</evidence>
<dbReference type="EMBL" id="LKEA01000015">
    <property type="protein sequence ID" value="ROW03682.1"/>
    <property type="molecule type" value="Genomic_DNA"/>
</dbReference>
<dbReference type="OrthoDB" id="21416at2759"/>
<proteinExistence type="predicted"/>
<keyword evidence="2" id="KW-1185">Reference proteome</keyword>
<organism evidence="1 2">
    <name type="scientific">Cytospora schulzeri</name>
    <dbReference type="NCBI Taxonomy" id="448051"/>
    <lineage>
        <taxon>Eukaryota</taxon>
        <taxon>Fungi</taxon>
        <taxon>Dikarya</taxon>
        <taxon>Ascomycota</taxon>
        <taxon>Pezizomycotina</taxon>
        <taxon>Sordariomycetes</taxon>
        <taxon>Sordariomycetidae</taxon>
        <taxon>Diaporthales</taxon>
        <taxon>Cytosporaceae</taxon>
        <taxon>Cytospora</taxon>
    </lineage>
</organism>
<dbReference type="AlphaFoldDB" id="A0A423WJW5"/>
<protein>
    <recommendedName>
        <fullName evidence="3">MalT-like TPR region domain-containing protein</fullName>
    </recommendedName>
</protein>
<reference evidence="1 2" key="1">
    <citation type="submission" date="2015-09" db="EMBL/GenBank/DDBJ databases">
        <title>Host preference determinants of Valsa canker pathogens revealed by comparative genomics.</title>
        <authorList>
            <person name="Yin Z."/>
            <person name="Huang L."/>
        </authorList>
    </citation>
    <scope>NUCLEOTIDE SEQUENCE [LARGE SCALE GENOMIC DNA]</scope>
    <source>
        <strain evidence="1 2">03-1</strain>
    </source>
</reference>
<dbReference type="STRING" id="356882.A0A423WJW5"/>
<name>A0A423WJW5_9PEZI</name>
<sequence>MTVRQISAAYALRSTERGLDSDDLINEAETAIQDICYPFTSVIDGRETFEDTDEACEHAVRNWVYHLTSIEVPEDDILELLNEFISSLSFVHWAEFVVGDSDDFAVPFLTRNKLSRWLSTLPGSSKILVDISRYFEKPCTTLSKHYNAEGRDMELQWLCLYRLAKYFILGDYRRAHPVLQQIVEGLAGLLGPENSLTLRVKTDYATLLFSERKMKEAQDIFVEIWDIQREASPESTAPYNTLAYAGRSSYYMTDFELSKQQQQQAYGLLGSRVHGRDDGLCPMSLTARGQSERMLGDLKSARETLQQAWESRLRLWDLSRPNVIDIAIHLLIAYRESGLLDEAQAIISKLDITKIRKEQYLRHGQLTHIRRLLLYDDRDGELAIALLQQLLNDNKEGKEGNNRWLMWVRLSLAKIMTEHDQANEALGLLENIIRKEASYTGDLAERKRIANGFTKAIFFGFQQAGLRRKLG</sequence>
<dbReference type="SUPFAM" id="SSF48452">
    <property type="entry name" value="TPR-like"/>
    <property type="match status" value="1"/>
</dbReference>
<dbReference type="InterPro" id="IPR011990">
    <property type="entry name" value="TPR-like_helical_dom_sf"/>
</dbReference>